<protein>
    <submittedName>
        <fullName evidence="2">Uncharacterized protein</fullName>
    </submittedName>
</protein>
<feature type="compositionally biased region" description="Basic and acidic residues" evidence="1">
    <location>
        <begin position="73"/>
        <end position="102"/>
    </location>
</feature>
<feature type="region of interest" description="Disordered" evidence="1">
    <location>
        <begin position="29"/>
        <end position="120"/>
    </location>
</feature>
<evidence type="ECO:0000313" key="2">
    <source>
        <dbReference type="EMBL" id="MBW0468600.1"/>
    </source>
</evidence>
<name>A0A9Q3BPP6_9BASI</name>
<dbReference type="AlphaFoldDB" id="A0A9Q3BPP6"/>
<comment type="caution">
    <text evidence="2">The sequence shown here is derived from an EMBL/GenBank/DDBJ whole genome shotgun (WGS) entry which is preliminary data.</text>
</comment>
<feature type="compositionally biased region" description="Basic residues" evidence="1">
    <location>
        <begin position="110"/>
        <end position="120"/>
    </location>
</feature>
<evidence type="ECO:0000313" key="3">
    <source>
        <dbReference type="Proteomes" id="UP000765509"/>
    </source>
</evidence>
<evidence type="ECO:0000256" key="1">
    <source>
        <dbReference type="SAM" id="MobiDB-lite"/>
    </source>
</evidence>
<gene>
    <name evidence="2" type="ORF">O181_008315</name>
</gene>
<proteinExistence type="predicted"/>
<sequence length="120" mass="13295">MPHLTQVPKGSRSGDIPVSVQELVHGRKAAVLGTSTKPLDKDNELISSSKEPLRHRKGRIPSDRLEPNVCQREISRDKSLVEKPKPVIRGSEEAVGPKEEQHSCGSSSILHKHQLKTRNL</sequence>
<dbReference type="Proteomes" id="UP000765509">
    <property type="component" value="Unassembled WGS sequence"/>
</dbReference>
<reference evidence="2" key="1">
    <citation type="submission" date="2021-03" db="EMBL/GenBank/DDBJ databases">
        <title>Draft genome sequence of rust myrtle Austropuccinia psidii MF-1, a brazilian biotype.</title>
        <authorList>
            <person name="Quecine M.C."/>
            <person name="Pachon D.M.R."/>
            <person name="Bonatelli M.L."/>
            <person name="Correr F.H."/>
            <person name="Franceschini L.M."/>
            <person name="Leite T.F."/>
            <person name="Margarido G.R.A."/>
            <person name="Almeida C.A."/>
            <person name="Ferrarezi J.A."/>
            <person name="Labate C.A."/>
        </authorList>
    </citation>
    <scope>NUCLEOTIDE SEQUENCE</scope>
    <source>
        <strain evidence="2">MF-1</strain>
    </source>
</reference>
<dbReference type="EMBL" id="AVOT02001914">
    <property type="protein sequence ID" value="MBW0468600.1"/>
    <property type="molecule type" value="Genomic_DNA"/>
</dbReference>
<organism evidence="2 3">
    <name type="scientific">Austropuccinia psidii MF-1</name>
    <dbReference type="NCBI Taxonomy" id="1389203"/>
    <lineage>
        <taxon>Eukaryota</taxon>
        <taxon>Fungi</taxon>
        <taxon>Dikarya</taxon>
        <taxon>Basidiomycota</taxon>
        <taxon>Pucciniomycotina</taxon>
        <taxon>Pucciniomycetes</taxon>
        <taxon>Pucciniales</taxon>
        <taxon>Sphaerophragmiaceae</taxon>
        <taxon>Austropuccinia</taxon>
    </lineage>
</organism>
<accession>A0A9Q3BPP6</accession>
<keyword evidence="3" id="KW-1185">Reference proteome</keyword>